<evidence type="ECO:0000313" key="2">
    <source>
        <dbReference type="EMBL" id="SCC72477.1"/>
    </source>
</evidence>
<protein>
    <submittedName>
        <fullName evidence="2">Outer membrane protein</fullName>
    </submittedName>
</protein>
<gene>
    <name evidence="2" type="ORF">GA0116959_109159</name>
</gene>
<dbReference type="Proteomes" id="UP000243661">
    <property type="component" value="Unassembled WGS sequence"/>
</dbReference>
<dbReference type="EMBL" id="FMBK01000009">
    <property type="protein sequence ID" value="SCC72477.1"/>
    <property type="molecule type" value="Genomic_DNA"/>
</dbReference>
<accession>A0A1C4GWB9</accession>
<reference evidence="2 3" key="1">
    <citation type="submission" date="2016-08" db="EMBL/GenBank/DDBJ databases">
        <authorList>
            <person name="Seilhamer J.J."/>
        </authorList>
    </citation>
    <scope>NUCLEOTIDE SEQUENCE [LARGE SCALE GENOMIC DNA]</scope>
    <source>
        <strain evidence="2 3">ANC 4874</strain>
    </source>
</reference>
<name>A0A1C4GWB9_9GAMM</name>
<evidence type="ECO:0000256" key="1">
    <source>
        <dbReference type="SAM" id="SignalP"/>
    </source>
</evidence>
<sequence length="230" mass="25585">MKLLKMTLLTTALGLSTVAQADFIGLKGDISYWITDGNVDITQPYEVHDKLDRDGAVQLSVAFEHPVPFLPNAKIKYVDLDSATQNQLYNTDASLKNTDYILYYEILDNIISIDLGLGLANLDGDVKQYNSLDEIKYTIDGNGVIGYVNVGAKLPFTGLSASTEAIYSSFSDGKFTDLQAEFQYDFINNIALDIGAKVGYRYMKVDFDQLKDQDLKIEFKGPYIGLNAHF</sequence>
<evidence type="ECO:0000313" key="3">
    <source>
        <dbReference type="Proteomes" id="UP000243661"/>
    </source>
</evidence>
<dbReference type="AlphaFoldDB" id="A0A1C4GWB9"/>
<keyword evidence="1" id="KW-0732">Signal</keyword>
<dbReference type="RefSeq" id="WP_092720459.1">
    <property type="nucleotide sequence ID" value="NZ_FMBK01000009.1"/>
</dbReference>
<feature type="chain" id="PRO_5008692764" evidence="1">
    <location>
        <begin position="22"/>
        <end position="230"/>
    </location>
</feature>
<organism evidence="2 3">
    <name type="scientific">Acinetobacter albensis</name>
    <dbReference type="NCBI Taxonomy" id="1673609"/>
    <lineage>
        <taxon>Bacteria</taxon>
        <taxon>Pseudomonadati</taxon>
        <taxon>Pseudomonadota</taxon>
        <taxon>Gammaproteobacteria</taxon>
        <taxon>Moraxellales</taxon>
        <taxon>Moraxellaceae</taxon>
        <taxon>Acinetobacter</taxon>
    </lineage>
</organism>
<dbReference type="OrthoDB" id="6708408at2"/>
<dbReference type="NCBIfam" id="TIGR04219">
    <property type="entry name" value="OMP_w_GlyGly"/>
    <property type="match status" value="1"/>
</dbReference>
<feature type="signal peptide" evidence="1">
    <location>
        <begin position="1"/>
        <end position="21"/>
    </location>
</feature>
<dbReference type="InterPro" id="IPR026387">
    <property type="entry name" value="OMP_w_GlyGly"/>
</dbReference>
<proteinExistence type="predicted"/>